<keyword evidence="2" id="KW-1185">Reference proteome</keyword>
<accession>A0ACB7TJ97</accession>
<protein>
    <submittedName>
        <fullName evidence="1">Uncharacterized protein</fullName>
    </submittedName>
</protein>
<name>A0ACB7TJ97_HYAAI</name>
<organism evidence="1 2">
    <name type="scientific">Hyalomma asiaticum</name>
    <name type="common">Tick</name>
    <dbReference type="NCBI Taxonomy" id="266040"/>
    <lineage>
        <taxon>Eukaryota</taxon>
        <taxon>Metazoa</taxon>
        <taxon>Ecdysozoa</taxon>
        <taxon>Arthropoda</taxon>
        <taxon>Chelicerata</taxon>
        <taxon>Arachnida</taxon>
        <taxon>Acari</taxon>
        <taxon>Parasitiformes</taxon>
        <taxon>Ixodida</taxon>
        <taxon>Ixodoidea</taxon>
        <taxon>Ixodidae</taxon>
        <taxon>Hyalomminae</taxon>
        <taxon>Hyalomma</taxon>
    </lineage>
</organism>
<dbReference type="EMBL" id="CM023481">
    <property type="protein sequence ID" value="KAH6946099.1"/>
    <property type="molecule type" value="Genomic_DNA"/>
</dbReference>
<comment type="caution">
    <text evidence="1">The sequence shown here is derived from an EMBL/GenBank/DDBJ whole genome shotgun (WGS) entry which is preliminary data.</text>
</comment>
<proteinExistence type="predicted"/>
<evidence type="ECO:0000313" key="1">
    <source>
        <dbReference type="EMBL" id="KAH6946099.1"/>
    </source>
</evidence>
<reference evidence="1" key="1">
    <citation type="submission" date="2020-05" db="EMBL/GenBank/DDBJ databases">
        <title>Large-scale comparative analyses of tick genomes elucidate their genetic diversity and vector capacities.</title>
        <authorList>
            <person name="Jia N."/>
            <person name="Wang J."/>
            <person name="Shi W."/>
            <person name="Du L."/>
            <person name="Sun Y."/>
            <person name="Zhan W."/>
            <person name="Jiang J."/>
            <person name="Wang Q."/>
            <person name="Zhang B."/>
            <person name="Ji P."/>
            <person name="Sakyi L.B."/>
            <person name="Cui X."/>
            <person name="Yuan T."/>
            <person name="Jiang B."/>
            <person name="Yang W."/>
            <person name="Lam T.T.-Y."/>
            <person name="Chang Q."/>
            <person name="Ding S."/>
            <person name="Wang X."/>
            <person name="Zhu J."/>
            <person name="Ruan X."/>
            <person name="Zhao L."/>
            <person name="Wei J."/>
            <person name="Que T."/>
            <person name="Du C."/>
            <person name="Cheng J."/>
            <person name="Dai P."/>
            <person name="Han X."/>
            <person name="Huang E."/>
            <person name="Gao Y."/>
            <person name="Liu J."/>
            <person name="Shao H."/>
            <person name="Ye R."/>
            <person name="Li L."/>
            <person name="Wei W."/>
            <person name="Wang X."/>
            <person name="Wang C."/>
            <person name="Yang T."/>
            <person name="Huo Q."/>
            <person name="Li W."/>
            <person name="Guo W."/>
            <person name="Chen H."/>
            <person name="Zhou L."/>
            <person name="Ni X."/>
            <person name="Tian J."/>
            <person name="Zhou Y."/>
            <person name="Sheng Y."/>
            <person name="Liu T."/>
            <person name="Pan Y."/>
            <person name="Xia L."/>
            <person name="Li J."/>
            <person name="Zhao F."/>
            <person name="Cao W."/>
        </authorList>
    </citation>
    <scope>NUCLEOTIDE SEQUENCE</scope>
    <source>
        <strain evidence="1">Hyas-2018</strain>
    </source>
</reference>
<dbReference type="Proteomes" id="UP000821845">
    <property type="component" value="Chromosome 1"/>
</dbReference>
<gene>
    <name evidence="1" type="ORF">HPB50_011627</name>
</gene>
<evidence type="ECO:0000313" key="2">
    <source>
        <dbReference type="Proteomes" id="UP000821845"/>
    </source>
</evidence>
<sequence length="621" mass="68469">MTGINSSAVWPYLAHVDYGLGRTRELTEREMELNLMLAQERRRQLQLLIELAKLKQAKASRAELVGKVIECRADSEPAANSLAAEKAAMSPGVLRTERECAASSEPEKQMPGVLLTTQAAGRSEVPCSDVVAGDSPDTAPPCSQCVENETHATLTATRTAGLETELGSDLTAEANARGDDQEASKLQESCKGFDPLGNSCSGYEETMIASSPSAGAVVKTSLVERLRGGDCGADRVPGTHSVVSSLKPVDTADAAPVAVACELPESNEEPRSELAQIGHSVAEAGETSADRITSKALEVDSEVKPIQLDDLEVLATLGVGGFGRVELVQYVQDRSRTFALKCLTKKHIVETQQQEHVLSEKALMMSCRHPFICRMFKTFRDEKYVYMLMEACLGGEVWSLLRDRGAFDENTTRFYTGCVLEALQYLHDKNIVYRDLKPENMVLDSTGYAKLVDFGFSKRVPAGQKTWTFCGTPEYVAPEVVLNKGHDRAVDFWSVGVLMFELLAGAPPFAADDPMKTYNIILRGIDMLDFPRTMSRNAVSLIKRLCRENPSERLGYQKGGIMDIKKHKWFQGFDWDGLQARTLQPPFEPQIRGPADRSNFDVYPRNFEIPPDETSGWDEDF</sequence>